<feature type="compositionally biased region" description="Low complexity" evidence="1">
    <location>
        <begin position="99"/>
        <end position="113"/>
    </location>
</feature>
<feature type="domain" description="Bridge-like lipid transfer protein family member 1 C-terminal" evidence="2">
    <location>
        <begin position="107"/>
        <end position="405"/>
    </location>
</feature>
<name>A0A1A9WZJ0_9MUSC</name>
<reference evidence="3" key="2">
    <citation type="submission" date="2020-05" db="UniProtKB">
        <authorList>
            <consortium name="EnsemblMetazoa"/>
        </authorList>
    </citation>
    <scope>IDENTIFICATION</scope>
    <source>
        <strain evidence="3">IAEA</strain>
    </source>
</reference>
<evidence type="ECO:0000259" key="2">
    <source>
        <dbReference type="SMART" id="SM01220"/>
    </source>
</evidence>
<feature type="region of interest" description="Disordered" evidence="1">
    <location>
        <begin position="95"/>
        <end position="116"/>
    </location>
</feature>
<protein>
    <submittedName>
        <fullName evidence="3">FSA_C domain-containing protein</fullName>
    </submittedName>
</protein>
<dbReference type="Proteomes" id="UP000091820">
    <property type="component" value="Unassembled WGS sequence"/>
</dbReference>
<accession>A0A1A9WZJ0</accession>
<dbReference type="GO" id="GO:0098793">
    <property type="term" value="C:presynapse"/>
    <property type="evidence" value="ECO:0007669"/>
    <property type="project" value="GOC"/>
</dbReference>
<dbReference type="AlphaFoldDB" id="A0A1A9WZJ0"/>
<dbReference type="Pfam" id="PF25040">
    <property type="entry name" value="BLTP1_C"/>
    <property type="match status" value="2"/>
</dbReference>
<dbReference type="SMART" id="SM01220">
    <property type="entry name" value="FSA_C"/>
    <property type="match status" value="1"/>
</dbReference>
<dbReference type="PANTHER" id="PTHR31640:SF1">
    <property type="entry name" value="BRIDGE-LIKE LIPID TRANSFER PROTEIN FAMILY MEMBER 1"/>
    <property type="match status" value="1"/>
</dbReference>
<dbReference type="VEuPathDB" id="VectorBase:GBRI038510"/>
<sequence>MDQSRAVMRFSTIIDIGSASFKYGMRRLTEILAFPKAWYRRRTNAYKEQCKTSEARKSPAVGFYTKDNLKLDFEGQSTSTQHMISHGQSIGPARKLKTLGKSSSGDSSNTPPSEKNQITAWKPWYCSQLTLPNCIIRLWVFIEVVSFSSDAKGGIVGDSFEVSKINTRFHIKEESGIEPYHTMGLSFMALELKLDYMGTSVLMTRVISFPVSMKDKWNTSLLKNESGTQQGHNIHSWGFIMVSADLLKMYYKLEEFFTQQFMSSKRVFSSLEPRLHERNACTKRRQHMRKKSTGYGSTLYDLPDCEYKDDVIKLLNALASILAIVKYFQNKIKEWLAEQGLSSPTQDQFWILTHSAIRCSRTRSAIRCSRTHSAIRCSVYTESMVHRQLYYISFGSQVASFLVSIALPQVKQSD</sequence>
<organism evidence="3 4">
    <name type="scientific">Glossina brevipalpis</name>
    <dbReference type="NCBI Taxonomy" id="37001"/>
    <lineage>
        <taxon>Eukaryota</taxon>
        <taxon>Metazoa</taxon>
        <taxon>Ecdysozoa</taxon>
        <taxon>Arthropoda</taxon>
        <taxon>Hexapoda</taxon>
        <taxon>Insecta</taxon>
        <taxon>Pterygota</taxon>
        <taxon>Neoptera</taxon>
        <taxon>Endopterygota</taxon>
        <taxon>Diptera</taxon>
        <taxon>Brachycera</taxon>
        <taxon>Muscomorpha</taxon>
        <taxon>Hippoboscoidea</taxon>
        <taxon>Glossinidae</taxon>
        <taxon>Glossina</taxon>
    </lineage>
</organism>
<dbReference type="InterPro" id="IPR033616">
    <property type="entry name" value="BLTP1"/>
</dbReference>
<dbReference type="PANTHER" id="PTHR31640">
    <property type="entry name" value="TRANSMEMBRANE PROTEIN KIAA1109"/>
    <property type="match status" value="1"/>
</dbReference>
<evidence type="ECO:0000313" key="4">
    <source>
        <dbReference type="Proteomes" id="UP000091820"/>
    </source>
</evidence>
<evidence type="ECO:0000256" key="1">
    <source>
        <dbReference type="SAM" id="MobiDB-lite"/>
    </source>
</evidence>
<proteinExistence type="predicted"/>
<dbReference type="EnsemblMetazoa" id="GBRI038510-RA">
    <property type="protein sequence ID" value="GBRI038510-PA"/>
    <property type="gene ID" value="GBRI038510"/>
</dbReference>
<reference evidence="4" key="1">
    <citation type="submission" date="2014-03" db="EMBL/GenBank/DDBJ databases">
        <authorList>
            <person name="Aksoy S."/>
            <person name="Warren W."/>
            <person name="Wilson R.K."/>
        </authorList>
    </citation>
    <scope>NUCLEOTIDE SEQUENCE [LARGE SCALE GENOMIC DNA]</scope>
    <source>
        <strain evidence="4">IAEA</strain>
    </source>
</reference>
<dbReference type="GO" id="GO:0048488">
    <property type="term" value="P:synaptic vesicle endocytosis"/>
    <property type="evidence" value="ECO:0007669"/>
    <property type="project" value="TreeGrafter"/>
</dbReference>
<dbReference type="InterPro" id="IPR056742">
    <property type="entry name" value="BLTP1_C"/>
</dbReference>
<keyword evidence="4" id="KW-1185">Reference proteome</keyword>
<evidence type="ECO:0000313" key="3">
    <source>
        <dbReference type="EnsemblMetazoa" id="GBRI038510-PA"/>
    </source>
</evidence>